<evidence type="ECO:0000313" key="2">
    <source>
        <dbReference type="EMBL" id="RZC83611.1"/>
    </source>
</evidence>
<dbReference type="SUPFAM" id="SSF52540">
    <property type="entry name" value="P-loop containing nucleoside triphosphate hydrolases"/>
    <property type="match status" value="1"/>
</dbReference>
<protein>
    <recommendedName>
        <fullName evidence="1">Helicase ATP-binding domain-containing protein</fullName>
    </recommendedName>
</protein>
<sequence>MGLGKTLQAITFLSYLKFHLKSPGPFLVICPLSVTDGWVSEVAKFCPKLRVLRYVGDKEVRRDLRRKAFEQASTDFPFDVLLTTYDIVLMDKEFLSQIPWHYAVIDEAQRLKNPSSNNLSELWSLMHFCMPMVFGTLEQFLSTFKEAGDFSTLGVGLEPLCNEAYMQATVFSTQVIRVSSSVGDRVGFHKYAQRKIFTVTSRVVPPSLQALQHKLLYCHTL</sequence>
<proteinExistence type="predicted"/>
<reference evidence="2 3" key="1">
    <citation type="journal article" date="2018" name="Science">
        <title>The opium poppy genome and morphinan production.</title>
        <authorList>
            <person name="Guo L."/>
            <person name="Winzer T."/>
            <person name="Yang X."/>
            <person name="Li Y."/>
            <person name="Ning Z."/>
            <person name="He Z."/>
            <person name="Teodor R."/>
            <person name="Lu Y."/>
            <person name="Bowser T.A."/>
            <person name="Graham I.A."/>
            <person name="Ye K."/>
        </authorList>
    </citation>
    <scope>NUCLEOTIDE SEQUENCE [LARGE SCALE GENOMIC DNA]</scope>
    <source>
        <strain evidence="3">cv. HN1</strain>
        <tissue evidence="2">Leaves</tissue>
    </source>
</reference>
<dbReference type="InterPro" id="IPR027417">
    <property type="entry name" value="P-loop_NTPase"/>
</dbReference>
<dbReference type="InterPro" id="IPR014001">
    <property type="entry name" value="Helicase_ATP-bd"/>
</dbReference>
<dbReference type="SMART" id="SM00487">
    <property type="entry name" value="DEXDc"/>
    <property type="match status" value="1"/>
</dbReference>
<dbReference type="STRING" id="3469.A0A4Y7LH63"/>
<dbReference type="Gramene" id="RZC83611">
    <property type="protein sequence ID" value="RZC83611"/>
    <property type="gene ID" value="C5167_046395"/>
</dbReference>
<keyword evidence="3" id="KW-1185">Reference proteome</keyword>
<dbReference type="GO" id="GO:0005524">
    <property type="term" value="F:ATP binding"/>
    <property type="evidence" value="ECO:0007669"/>
    <property type="project" value="InterPro"/>
</dbReference>
<dbReference type="EMBL" id="CM010725">
    <property type="protein sequence ID" value="RZC83611.1"/>
    <property type="molecule type" value="Genomic_DNA"/>
</dbReference>
<gene>
    <name evidence="2" type="ORF">C5167_046395</name>
</gene>
<organism evidence="2 3">
    <name type="scientific">Papaver somniferum</name>
    <name type="common">Opium poppy</name>
    <dbReference type="NCBI Taxonomy" id="3469"/>
    <lineage>
        <taxon>Eukaryota</taxon>
        <taxon>Viridiplantae</taxon>
        <taxon>Streptophyta</taxon>
        <taxon>Embryophyta</taxon>
        <taxon>Tracheophyta</taxon>
        <taxon>Spermatophyta</taxon>
        <taxon>Magnoliopsida</taxon>
        <taxon>Ranunculales</taxon>
        <taxon>Papaveraceae</taxon>
        <taxon>Papaveroideae</taxon>
        <taxon>Papaver</taxon>
    </lineage>
</organism>
<name>A0A4Y7LH63_PAPSO</name>
<dbReference type="InterPro" id="IPR000330">
    <property type="entry name" value="SNF2_N"/>
</dbReference>
<evidence type="ECO:0000313" key="3">
    <source>
        <dbReference type="Proteomes" id="UP000316621"/>
    </source>
</evidence>
<dbReference type="InterPro" id="IPR038718">
    <property type="entry name" value="SNF2-like_sf"/>
</dbReference>
<dbReference type="Gene3D" id="3.40.50.10810">
    <property type="entry name" value="Tandem AAA-ATPase domain"/>
    <property type="match status" value="2"/>
</dbReference>
<dbReference type="Proteomes" id="UP000316621">
    <property type="component" value="Chromosome 11"/>
</dbReference>
<dbReference type="Pfam" id="PF00176">
    <property type="entry name" value="SNF2-rel_dom"/>
    <property type="match status" value="1"/>
</dbReference>
<dbReference type="PANTHER" id="PTHR10799">
    <property type="entry name" value="SNF2/RAD54 HELICASE FAMILY"/>
    <property type="match status" value="1"/>
</dbReference>
<feature type="domain" description="Helicase ATP-binding" evidence="1">
    <location>
        <begin position="1"/>
        <end position="188"/>
    </location>
</feature>
<evidence type="ECO:0000259" key="1">
    <source>
        <dbReference type="PROSITE" id="PS51192"/>
    </source>
</evidence>
<dbReference type="OMA" id="HSAKHFF"/>
<dbReference type="AlphaFoldDB" id="A0A4Y7LH63"/>
<dbReference type="PROSITE" id="PS51192">
    <property type="entry name" value="HELICASE_ATP_BIND_1"/>
    <property type="match status" value="1"/>
</dbReference>
<accession>A0A4Y7LH63</accession>